<sequence>MAVETAESLASRLALQQRAFLRDGPPSFTQRRDNLKRLAHAVKACADQLVQAVSADFGQRSRHETLMADIFPVIAAARHARFHLWRWMRPQRVWPGLELAPSRARLLPQPLGVVGIVSPWNYPINLALAPLVAALAAGNRAMIKPSELTPRTAETLAEMLGGLFPEEEVAVVLGGADIGAAFCELPFDHLLFTGSTEVGRKVLAATAQNLTPVTLELGGKSPCVIAPDADLTQAAARIAIGKLLNAGQTCIAPDYVLLPAGKTQDFVRHFTEAATALYPSLLANPDYTSIVSDAHYARLAGLIEDARQGGAEIVVIDPAREQPPPTSRKLAPTLILNPGDHLRSMQEEVFGPILPVLDYQSFDAALDFINARPRPLALYYFGPEDLNLRKLLARTRAGGVTVNETISHFIAENLPFGGVGPSGMGAYHGEAGFRAFSHAKPVLLQSRLNSRILLRPPYGKVTEMLLRFMLRG</sequence>
<dbReference type="PROSITE" id="PS00070">
    <property type="entry name" value="ALDEHYDE_DEHYDR_CYS"/>
    <property type="match status" value="1"/>
</dbReference>
<dbReference type="RefSeq" id="WP_088519953.1">
    <property type="nucleotide sequence ID" value="NZ_FYDG01000002.1"/>
</dbReference>
<keyword evidence="2 4" id="KW-0560">Oxidoreductase</keyword>
<evidence type="ECO:0000259" key="8">
    <source>
        <dbReference type="Pfam" id="PF00171"/>
    </source>
</evidence>
<dbReference type="Gene3D" id="3.40.309.10">
    <property type="entry name" value="Aldehyde Dehydrogenase, Chain A, domain 2"/>
    <property type="match status" value="1"/>
</dbReference>
<dbReference type="InterPro" id="IPR012394">
    <property type="entry name" value="Aldehyde_DH_NAD(P)"/>
</dbReference>
<dbReference type="Proteomes" id="UP000198418">
    <property type="component" value="Unassembled WGS sequence"/>
</dbReference>
<evidence type="ECO:0000313" key="10">
    <source>
        <dbReference type="Proteomes" id="UP000198418"/>
    </source>
</evidence>
<evidence type="ECO:0000256" key="7">
    <source>
        <dbReference type="RuleBase" id="RU003345"/>
    </source>
</evidence>
<reference evidence="10" key="1">
    <citation type="submission" date="2017-06" db="EMBL/GenBank/DDBJ databases">
        <authorList>
            <person name="Varghese N."/>
            <person name="Submissions S."/>
        </authorList>
    </citation>
    <scope>NUCLEOTIDE SEQUENCE [LARGE SCALE GENOMIC DNA]</scope>
    <source>
        <strain evidence="10">DSM 137</strain>
    </source>
</reference>
<keyword evidence="3" id="KW-0520">NAD</keyword>
<dbReference type="InterPro" id="IPR015590">
    <property type="entry name" value="Aldehyde_DH_dom"/>
</dbReference>
<dbReference type="PIRSF" id="PIRSF036492">
    <property type="entry name" value="ALDH"/>
    <property type="match status" value="1"/>
</dbReference>
<dbReference type="CDD" id="cd07133">
    <property type="entry name" value="ALDH_CALDH_CalB"/>
    <property type="match status" value="1"/>
</dbReference>
<dbReference type="Pfam" id="PF00171">
    <property type="entry name" value="Aldedh"/>
    <property type="match status" value="1"/>
</dbReference>
<dbReference type="Gene3D" id="3.40.605.10">
    <property type="entry name" value="Aldehyde Dehydrogenase, Chain A, domain 1"/>
    <property type="match status" value="1"/>
</dbReference>
<organism evidence="9 10">
    <name type="scientific">Rhodoblastus acidophilus</name>
    <name type="common">Rhodopseudomonas acidophila</name>
    <dbReference type="NCBI Taxonomy" id="1074"/>
    <lineage>
        <taxon>Bacteria</taxon>
        <taxon>Pseudomonadati</taxon>
        <taxon>Pseudomonadota</taxon>
        <taxon>Alphaproteobacteria</taxon>
        <taxon>Hyphomicrobiales</taxon>
        <taxon>Rhodoblastaceae</taxon>
        <taxon>Rhodoblastus</taxon>
    </lineage>
</organism>
<feature type="active site" evidence="5">
    <location>
        <position position="250"/>
    </location>
</feature>
<dbReference type="PANTHER" id="PTHR43570">
    <property type="entry name" value="ALDEHYDE DEHYDROGENASE"/>
    <property type="match status" value="1"/>
</dbReference>
<dbReference type="InterPro" id="IPR016160">
    <property type="entry name" value="Ald_DH_CS_CYS"/>
</dbReference>
<evidence type="ECO:0000313" key="9">
    <source>
        <dbReference type="EMBL" id="SNB66485.1"/>
    </source>
</evidence>
<dbReference type="InterPro" id="IPR016162">
    <property type="entry name" value="Ald_DH_N"/>
</dbReference>
<dbReference type="GO" id="GO:0006081">
    <property type="term" value="P:aldehyde metabolic process"/>
    <property type="evidence" value="ECO:0007669"/>
    <property type="project" value="InterPro"/>
</dbReference>
<evidence type="ECO:0000256" key="6">
    <source>
        <dbReference type="PROSITE-ProRule" id="PRU10007"/>
    </source>
</evidence>
<gene>
    <name evidence="9" type="ORF">SAMN06265338_102458</name>
</gene>
<evidence type="ECO:0000256" key="1">
    <source>
        <dbReference type="ARBA" id="ARBA00009986"/>
    </source>
</evidence>
<evidence type="ECO:0000256" key="2">
    <source>
        <dbReference type="ARBA" id="ARBA00023002"/>
    </source>
</evidence>
<accession>A0A212R3B8</accession>
<dbReference type="InterPro" id="IPR016161">
    <property type="entry name" value="Ald_DH/histidinol_DH"/>
</dbReference>
<name>A0A212R3B8_RHOAC</name>
<dbReference type="AlphaFoldDB" id="A0A212R3B8"/>
<dbReference type="InterPro" id="IPR029510">
    <property type="entry name" value="Ald_DH_CS_GLU"/>
</dbReference>
<dbReference type="OrthoDB" id="9812625at2"/>
<evidence type="ECO:0000256" key="5">
    <source>
        <dbReference type="PIRSR" id="PIRSR036492-1"/>
    </source>
</evidence>
<feature type="active site" evidence="5 6">
    <location>
        <position position="216"/>
    </location>
</feature>
<comment type="similarity">
    <text evidence="1 4 7">Belongs to the aldehyde dehydrogenase family.</text>
</comment>
<dbReference type="InterPro" id="IPR016163">
    <property type="entry name" value="Ald_DH_C"/>
</dbReference>
<proteinExistence type="inferred from homology"/>
<dbReference type="PROSITE" id="PS00687">
    <property type="entry name" value="ALDEHYDE_DEHYDR_GLU"/>
    <property type="match status" value="1"/>
</dbReference>
<dbReference type="SUPFAM" id="SSF53720">
    <property type="entry name" value="ALDH-like"/>
    <property type="match status" value="1"/>
</dbReference>
<dbReference type="GO" id="GO:0004029">
    <property type="term" value="F:aldehyde dehydrogenase (NAD+) activity"/>
    <property type="evidence" value="ECO:0007669"/>
    <property type="project" value="TreeGrafter"/>
</dbReference>
<feature type="domain" description="Aldehyde dehydrogenase" evidence="8">
    <location>
        <begin position="27"/>
        <end position="441"/>
    </location>
</feature>
<dbReference type="PANTHER" id="PTHR43570:SF20">
    <property type="entry name" value="ALDEHYDE DEHYDROGENASE ALDX-RELATED"/>
    <property type="match status" value="1"/>
</dbReference>
<dbReference type="EMBL" id="FYDG01000002">
    <property type="protein sequence ID" value="SNB66485.1"/>
    <property type="molecule type" value="Genomic_DNA"/>
</dbReference>
<protein>
    <recommendedName>
        <fullName evidence="4">Aldehyde dehydrogenase</fullName>
    </recommendedName>
</protein>
<evidence type="ECO:0000256" key="3">
    <source>
        <dbReference type="ARBA" id="ARBA00023027"/>
    </source>
</evidence>
<evidence type="ECO:0000256" key="4">
    <source>
        <dbReference type="PIRNR" id="PIRNR036492"/>
    </source>
</evidence>
<keyword evidence="10" id="KW-1185">Reference proteome</keyword>
<dbReference type="GO" id="GO:0005737">
    <property type="term" value="C:cytoplasm"/>
    <property type="evidence" value="ECO:0007669"/>
    <property type="project" value="TreeGrafter"/>
</dbReference>